<dbReference type="Pfam" id="PF00513">
    <property type="entry name" value="Late_protein_L2"/>
    <property type="match status" value="1"/>
</dbReference>
<dbReference type="GO" id="GO:0046718">
    <property type="term" value="P:symbiont entry into host cell"/>
    <property type="evidence" value="ECO:0007669"/>
    <property type="project" value="UniProtKB-KW"/>
</dbReference>
<feature type="region of interest" description="Disordered" evidence="16">
    <location>
        <begin position="223"/>
        <end position="243"/>
    </location>
</feature>
<keyword evidence="6" id="KW-1040">Host Golgi apparatus</keyword>
<dbReference type="GO" id="GO:0042025">
    <property type="term" value="C:host cell nucleus"/>
    <property type="evidence" value="ECO:0007669"/>
    <property type="project" value="UniProtKB-SubCell"/>
</dbReference>
<feature type="compositionally biased region" description="Low complexity" evidence="16">
    <location>
        <begin position="224"/>
        <end position="241"/>
    </location>
</feature>
<comment type="subunit">
    <text evidence="15">Interacts with major capsid protein L1. Interacts with E2; this interaction inhibits E2 transcriptional activity but not the DNA replication function E2. Interacts with host HSPA8; this interaction is required for L2 nuclear translocation. Interacts with host importins KPNB2 and KPNB3. Forms a complex with importin alpha2-beta1 heterodimers via interaction with the importin alpha2 adapter. Interacts with host DYNLT1; this interaction is essential for virus intracellular transport during entry. Interacts (via C-terminus) with host retromer subunits VPS35 AND VPS29.</text>
</comment>
<evidence type="ECO:0000256" key="5">
    <source>
        <dbReference type="ARBA" id="ARBA00022581"/>
    </source>
</evidence>
<evidence type="ECO:0000256" key="14">
    <source>
        <dbReference type="ARBA" id="ARBA00023296"/>
    </source>
</evidence>
<keyword evidence="2 15" id="KW-0597">Phosphoprotein</keyword>
<comment type="subcellular location">
    <subcellularLocation>
        <location evidence="15">Virion</location>
    </subcellularLocation>
    <subcellularLocation>
        <location evidence="15">Host nucleus</location>
    </subcellularLocation>
</comment>
<gene>
    <name evidence="15 17" type="primary">L2</name>
</gene>
<evidence type="ECO:0000256" key="11">
    <source>
        <dbReference type="ARBA" id="ARBA00023120"/>
    </source>
</evidence>
<proteinExistence type="inferred from homology"/>
<evidence type="ECO:0000256" key="4">
    <source>
        <dbReference type="ARBA" id="ARBA00022562"/>
    </source>
</evidence>
<keyword evidence="4 15" id="KW-1048">Host nucleus</keyword>
<feature type="disulfide bond" evidence="15">
    <location>
        <begin position="19"/>
        <end position="25"/>
    </location>
</feature>
<evidence type="ECO:0000256" key="2">
    <source>
        <dbReference type="ARBA" id="ARBA00022553"/>
    </source>
</evidence>
<evidence type="ECO:0000256" key="9">
    <source>
        <dbReference type="ARBA" id="ARBA00022952"/>
    </source>
</evidence>
<evidence type="ECO:0000256" key="7">
    <source>
        <dbReference type="ARBA" id="ARBA00022844"/>
    </source>
</evidence>
<evidence type="ECO:0000256" key="6">
    <source>
        <dbReference type="ARBA" id="ARBA00022812"/>
    </source>
</evidence>
<accession>A0AAE7RDB8</accession>
<comment type="PTM">
    <text evidence="15">Highly phosphorylated.</text>
</comment>
<evidence type="ECO:0000256" key="13">
    <source>
        <dbReference type="ARBA" id="ARBA00023157"/>
    </source>
</evidence>
<keyword evidence="1 15" id="KW-1163">Viral penetration into host nucleus</keyword>
<keyword evidence="10" id="KW-1039">Host endosome</keyword>
<comment type="function">
    <text evidence="15">Minor protein of the capsid that localizes along the inner surface of the virion, within the central cavities beneath the L1 pentamers. Plays a role in capsid stabilization through interaction with the major capsid protein L1. Once the virion enters the host cell, L2 escorts the genomic DNA into the nucleus by promoting escape from the endosomal compartments and traffic through the host Golgi network. Mechanistically, the C-terminus of L2 possesses a cell-penetrating peptide that protudes from the host endosome, interacts with host cytoplasmic retromer cargo and thereby mediates the capsid delivery to the host trans-Golgi network. Plays a role through its interaction with host dynein in the intracellular microtubule-dependent transport of viral capsid toward the nucleus. Mediates the viral genome import into the nucleus through binding to host importins. Once within the nucleus, L2 localizes viral genomes to host PML bodies in order to activate early gene expression for establishment of infection. Later on, promotes late gene expression by interacting with the viral E2 protein and by inhibiting its transcriptional activation functions. During virion assembly, encapsidates the genome by direct interaction with the viral DNA.</text>
</comment>
<dbReference type="EMBL" id="MW841296">
    <property type="protein sequence ID" value="QUP08147.1"/>
    <property type="molecule type" value="Genomic_DNA"/>
</dbReference>
<protein>
    <recommendedName>
        <fullName evidence="15">Minor capsid protein L2</fullName>
    </recommendedName>
</protein>
<keyword evidence="14 15" id="KW-1160">Virus entry into host cell</keyword>
<dbReference type="HAMAP" id="MF_04003">
    <property type="entry name" value="PPV_L2"/>
    <property type="match status" value="1"/>
</dbReference>
<organism evidence="17 18">
    <name type="scientific">Martes foina papillomavirus 1</name>
    <dbReference type="NCBI Taxonomy" id="2831903"/>
    <lineage>
        <taxon>Viruses</taxon>
        <taxon>Monodnaviria</taxon>
        <taxon>Shotokuvirae</taxon>
        <taxon>Cossaviricota</taxon>
        <taxon>Papovaviricetes</taxon>
        <taxon>Zurhausenvirales</taxon>
        <taxon>Papillomaviridae</taxon>
    </lineage>
</organism>
<evidence type="ECO:0000256" key="1">
    <source>
        <dbReference type="ARBA" id="ARBA00022524"/>
    </source>
</evidence>
<evidence type="ECO:0000256" key="16">
    <source>
        <dbReference type="SAM" id="MobiDB-lite"/>
    </source>
</evidence>
<dbReference type="GO" id="GO:0075521">
    <property type="term" value="P:microtubule-dependent intracellular transport of viral material towards nucleus"/>
    <property type="evidence" value="ECO:0007669"/>
    <property type="project" value="UniProtKB-UniRule"/>
</dbReference>
<evidence type="ECO:0000256" key="8">
    <source>
        <dbReference type="ARBA" id="ARBA00022921"/>
    </source>
</evidence>
<dbReference type="GO" id="GO:0019028">
    <property type="term" value="C:viral capsid"/>
    <property type="evidence" value="ECO:0007669"/>
    <property type="project" value="UniProtKB-UniRule"/>
</dbReference>
<keyword evidence="11 15" id="KW-1176">Cytoplasmic inwards viral transport</keyword>
<keyword evidence="13 15" id="KW-1015">Disulfide bond</keyword>
<keyword evidence="9 15" id="KW-1177">Microtubular inwards viral transport</keyword>
<reference evidence="17" key="1">
    <citation type="journal article" date="2021" name="Pathogens">
        <title>Identification of a Novel Papillomavirus Type (MfoiPV1) Associated with Acrochordon in a Stone Marten (Martes foina).</title>
        <authorList>
            <person name="Kuhar U."/>
            <person name="Zele Vengust D."/>
            <person name="Jamnikar Ciglenecki U."/>
            <person name="Vengust G."/>
        </authorList>
    </citation>
    <scope>NUCLEOTIDE SEQUENCE</scope>
    <source>
        <strain evidence="17">MfoiPV1</strain>
    </source>
</reference>
<dbReference type="GO" id="GO:0043657">
    <property type="term" value="C:host cell"/>
    <property type="evidence" value="ECO:0007669"/>
    <property type="project" value="GOC"/>
</dbReference>
<dbReference type="InterPro" id="IPR000784">
    <property type="entry name" value="Late_L2"/>
</dbReference>
<evidence type="ECO:0000256" key="15">
    <source>
        <dbReference type="HAMAP-Rule" id="MF_04003"/>
    </source>
</evidence>
<keyword evidence="12 15" id="KW-0238">DNA-binding</keyword>
<dbReference type="GO" id="GO:0003677">
    <property type="term" value="F:DNA binding"/>
    <property type="evidence" value="ECO:0007669"/>
    <property type="project" value="UniProtKB-UniRule"/>
</dbReference>
<comment type="caution">
    <text evidence="15">Lacks conserved residue(s) required for the propagation of feature annotation.</text>
</comment>
<evidence type="ECO:0000256" key="3">
    <source>
        <dbReference type="ARBA" id="ARBA00022561"/>
    </source>
</evidence>
<keyword evidence="3 15" id="KW-0167">Capsid protein</keyword>
<sequence>MARARRTKRASATQLYQTCKQAGTCPPDVVNKIEGKTIADKILQYGSAGVFLGGLGISTGAGRGGRFGYTPVGADPAGGVRVGSTAVVRPPVLVDAVGPVEVVPVDALDPALVPLIDADLDASVTLVESTAEVPPANPRVPVGGAGGSPVVTSDTSSAAVLEIAPETVSRSAVSRSHHVNPAFEVSTGHGGSYGESSMPHTFYVTHSSEGTTIGEEIPLREFPRTSTPRATPRPTTAAPRRGGYPRRFLEQVPVDDPAFVSTPQRLVVFDVENPAYDVSLEFPLAPDEVRAAPDQRFRDVVYLSRPALQEGQGRAVRVSRFGRRGTLSTRAGTQIGSQAHFFHDLSSISAAEEIELSVLGEQSGEAITIQDVSDSGSFEVIDLDSSDTISHETGSHSSLLDDDVPLIQGRLVFGTGRDASTIEVAVRASSFGYAPNLDLDAPGGGVAVAYPGPTSTSIAWIPLGPAHAPQTDLGGSTYFLHPSLRRKRRRRLRRRYV</sequence>
<evidence type="ECO:0000313" key="18">
    <source>
        <dbReference type="Proteomes" id="UP001246092"/>
    </source>
</evidence>
<keyword evidence="7 15" id="KW-0946">Virion</keyword>
<keyword evidence="5 15" id="KW-0945">Host-virus interaction</keyword>
<dbReference type="GO" id="GO:0005198">
    <property type="term" value="F:structural molecule activity"/>
    <property type="evidence" value="ECO:0007669"/>
    <property type="project" value="UniProtKB-UniRule"/>
</dbReference>
<dbReference type="Proteomes" id="UP001246092">
    <property type="component" value="Segment"/>
</dbReference>
<name>A0AAE7RDB8_9PAPI</name>
<keyword evidence="8 15" id="KW-0426">Late protein</keyword>
<evidence type="ECO:0000256" key="12">
    <source>
        <dbReference type="ARBA" id="ARBA00023125"/>
    </source>
</evidence>
<dbReference type="GO" id="GO:0075732">
    <property type="term" value="P:viral penetration into host nucleus"/>
    <property type="evidence" value="ECO:0007669"/>
    <property type="project" value="UniProtKB-KW"/>
</dbReference>
<evidence type="ECO:0000313" key="17">
    <source>
        <dbReference type="EMBL" id="QUP08147.1"/>
    </source>
</evidence>
<evidence type="ECO:0000256" key="10">
    <source>
        <dbReference type="ARBA" id="ARBA00023046"/>
    </source>
</evidence>
<comment type="similarity">
    <text evidence="15">Belongs to the papillomaviridae L2 protein family.</text>
</comment>